<dbReference type="Gene3D" id="2.40.70.10">
    <property type="entry name" value="Acid Proteases"/>
    <property type="match status" value="1"/>
</dbReference>
<accession>A0A2R7Y0X7</accession>
<dbReference type="GO" id="GO:0004190">
    <property type="term" value="F:aspartic-type endopeptidase activity"/>
    <property type="evidence" value="ECO:0007669"/>
    <property type="project" value="InterPro"/>
</dbReference>
<dbReference type="InterPro" id="IPR001995">
    <property type="entry name" value="Peptidase_A2_cat"/>
</dbReference>
<organism evidence="3 4">
    <name type="scientific">Candidatus Terraquivivens tikiterensis</name>
    <dbReference type="NCBI Taxonomy" id="1980982"/>
    <lineage>
        <taxon>Archaea</taxon>
        <taxon>Nitrososphaerota</taxon>
        <taxon>Candidatus Wolframiiraptoraceae</taxon>
        <taxon>Candidatus Terraquivivens</taxon>
    </lineage>
</organism>
<dbReference type="Pfam" id="PF13975">
    <property type="entry name" value="gag-asp_proteas"/>
    <property type="match status" value="1"/>
</dbReference>
<evidence type="ECO:0000259" key="2">
    <source>
        <dbReference type="PROSITE" id="PS50175"/>
    </source>
</evidence>
<comment type="caution">
    <text evidence="3">The sequence shown here is derived from an EMBL/GenBank/DDBJ whole genome shotgun (WGS) entry which is preliminary data.</text>
</comment>
<reference evidence="3 4" key="1">
    <citation type="submission" date="2017-04" db="EMBL/GenBank/DDBJ databases">
        <title>Draft Aigarchaeota genome from a New Zealand hot spring.</title>
        <authorList>
            <person name="Reysenbach A.-L."/>
            <person name="Donaho J.A."/>
            <person name="Gerhart J."/>
            <person name="Kelley J.F."/>
            <person name="Kouba K."/>
            <person name="Podar M."/>
            <person name="Stott M."/>
        </authorList>
    </citation>
    <scope>NUCLEOTIDE SEQUENCE [LARGE SCALE GENOMIC DNA]</scope>
    <source>
        <strain evidence="3">NZ13_MG1</strain>
    </source>
</reference>
<evidence type="ECO:0000313" key="3">
    <source>
        <dbReference type="EMBL" id="PUA31099.1"/>
    </source>
</evidence>
<dbReference type="Proteomes" id="UP000244066">
    <property type="component" value="Unassembled WGS sequence"/>
</dbReference>
<dbReference type="CDD" id="cd00303">
    <property type="entry name" value="retropepsin_like"/>
    <property type="match status" value="1"/>
</dbReference>
<feature type="domain" description="Peptidase A2" evidence="2">
    <location>
        <begin position="27"/>
        <end position="42"/>
    </location>
</feature>
<keyword evidence="1" id="KW-0378">Hydrolase</keyword>
<name>A0A2R7Y0X7_9ARCH</name>
<evidence type="ECO:0000256" key="1">
    <source>
        <dbReference type="ARBA" id="ARBA00022801"/>
    </source>
</evidence>
<dbReference type="GO" id="GO:0006508">
    <property type="term" value="P:proteolysis"/>
    <property type="evidence" value="ECO:0007669"/>
    <property type="project" value="InterPro"/>
</dbReference>
<gene>
    <name evidence="3" type="ORF">B9J98_07625</name>
</gene>
<protein>
    <recommendedName>
        <fullName evidence="2">Peptidase A2 domain-containing protein</fullName>
    </recommendedName>
</protein>
<evidence type="ECO:0000313" key="4">
    <source>
        <dbReference type="Proteomes" id="UP000244066"/>
    </source>
</evidence>
<dbReference type="EMBL" id="NDWU01000026">
    <property type="protein sequence ID" value="PUA31099.1"/>
    <property type="molecule type" value="Genomic_DNA"/>
</dbReference>
<dbReference type="InterPro" id="IPR021109">
    <property type="entry name" value="Peptidase_aspartic_dom_sf"/>
</dbReference>
<dbReference type="InterPro" id="IPR001969">
    <property type="entry name" value="Aspartic_peptidase_AS"/>
</dbReference>
<proteinExistence type="predicted"/>
<sequence length="135" mass="14947">MERRAVMKPEQAVADVELGYGSRVVKVKALVDTGASRSVMSRRLADQLKALTPLKKPYELRTADKGGGLRIIGFCNVDVTFQGVEVPGGARFEVAENLRDDIDLIIGRPEIDAWDIVFTPEGPKPRRVPIEFEII</sequence>
<dbReference type="AlphaFoldDB" id="A0A2R7Y0X7"/>
<dbReference type="PROSITE" id="PS50175">
    <property type="entry name" value="ASP_PROT_RETROV"/>
    <property type="match status" value="1"/>
</dbReference>
<dbReference type="SUPFAM" id="SSF50630">
    <property type="entry name" value="Acid proteases"/>
    <property type="match status" value="1"/>
</dbReference>
<dbReference type="PROSITE" id="PS00141">
    <property type="entry name" value="ASP_PROTEASE"/>
    <property type="match status" value="1"/>
</dbReference>